<name>A0ABQ5Z3J1_9GAMM</name>
<keyword evidence="2" id="KW-1185">Reference proteome</keyword>
<gene>
    <name evidence="1" type="ORF">GCM10007915_25000</name>
</gene>
<dbReference type="Proteomes" id="UP001156645">
    <property type="component" value="Unassembled WGS sequence"/>
</dbReference>
<proteinExistence type="predicted"/>
<accession>A0ABQ5Z3J1</accession>
<protein>
    <submittedName>
        <fullName evidence="1">Uncharacterized protein</fullName>
    </submittedName>
</protein>
<evidence type="ECO:0000313" key="2">
    <source>
        <dbReference type="Proteomes" id="UP001156645"/>
    </source>
</evidence>
<organism evidence="1 2">
    <name type="scientific">Psychrobacter pacificensis</name>
    <dbReference type="NCBI Taxonomy" id="112002"/>
    <lineage>
        <taxon>Bacteria</taxon>
        <taxon>Pseudomonadati</taxon>
        <taxon>Pseudomonadota</taxon>
        <taxon>Gammaproteobacteria</taxon>
        <taxon>Moraxellales</taxon>
        <taxon>Moraxellaceae</taxon>
        <taxon>Psychrobacter</taxon>
    </lineage>
</organism>
<comment type="caution">
    <text evidence="1">The sequence shown here is derived from an EMBL/GenBank/DDBJ whole genome shotgun (WGS) entry which is preliminary data.</text>
</comment>
<reference evidence="2" key="1">
    <citation type="journal article" date="2019" name="Int. J. Syst. Evol. Microbiol.">
        <title>The Global Catalogue of Microorganisms (GCM) 10K type strain sequencing project: providing services to taxonomists for standard genome sequencing and annotation.</title>
        <authorList>
            <consortium name="The Broad Institute Genomics Platform"/>
            <consortium name="The Broad Institute Genome Sequencing Center for Infectious Disease"/>
            <person name="Wu L."/>
            <person name="Ma J."/>
        </authorList>
    </citation>
    <scope>NUCLEOTIDE SEQUENCE [LARGE SCALE GENOMIC DNA]</scope>
    <source>
        <strain evidence="2">NBRC 103191</strain>
    </source>
</reference>
<dbReference type="EMBL" id="BSOK01000061">
    <property type="protein sequence ID" value="GLR30261.1"/>
    <property type="molecule type" value="Genomic_DNA"/>
</dbReference>
<sequence>MYQHCSSLAPNHIIIDNRRLKIKLKYQTTILTLKILSETSIKTASVFVAAARP</sequence>
<evidence type="ECO:0000313" key="1">
    <source>
        <dbReference type="EMBL" id="GLR30261.1"/>
    </source>
</evidence>